<evidence type="ECO:0000313" key="2">
    <source>
        <dbReference type="Proteomes" id="UP001732700"/>
    </source>
</evidence>
<organism evidence="1 2">
    <name type="scientific">Avena sativa</name>
    <name type="common">Oat</name>
    <dbReference type="NCBI Taxonomy" id="4498"/>
    <lineage>
        <taxon>Eukaryota</taxon>
        <taxon>Viridiplantae</taxon>
        <taxon>Streptophyta</taxon>
        <taxon>Embryophyta</taxon>
        <taxon>Tracheophyta</taxon>
        <taxon>Spermatophyta</taxon>
        <taxon>Magnoliopsida</taxon>
        <taxon>Liliopsida</taxon>
        <taxon>Poales</taxon>
        <taxon>Poaceae</taxon>
        <taxon>BOP clade</taxon>
        <taxon>Pooideae</taxon>
        <taxon>Poodae</taxon>
        <taxon>Poeae</taxon>
        <taxon>Poeae Chloroplast Group 1 (Aveneae type)</taxon>
        <taxon>Aveninae</taxon>
        <taxon>Avena</taxon>
    </lineage>
</organism>
<dbReference type="EnsemblPlants" id="AVESA.00010b.r2.7AG1222560.1">
    <property type="protein sequence ID" value="AVESA.00010b.r2.7AG1222560.1.CDS"/>
    <property type="gene ID" value="AVESA.00010b.r2.7AG1222560"/>
</dbReference>
<sequence>MAPEMGTMVAAPSMEAAEPKTLTLEELNYARAALYVLRTRTAEEAIRIFTDGLKPVRGVPPNSSSTTTTSDSSSSDDDVDLDSSEDYSVHGGGRHGRRRPVKRDIATAPF</sequence>
<evidence type="ECO:0000313" key="1">
    <source>
        <dbReference type="EnsemblPlants" id="AVESA.00010b.r2.7AG1222560.1.CDS"/>
    </source>
</evidence>
<keyword evidence="2" id="KW-1185">Reference proteome</keyword>
<dbReference type="Proteomes" id="UP001732700">
    <property type="component" value="Chromosome 7A"/>
</dbReference>
<name>A0ACD5ZVZ5_AVESA</name>
<reference evidence="1" key="2">
    <citation type="submission" date="2025-09" db="UniProtKB">
        <authorList>
            <consortium name="EnsemblPlants"/>
        </authorList>
    </citation>
    <scope>IDENTIFICATION</scope>
</reference>
<accession>A0ACD5ZVZ5</accession>
<proteinExistence type="predicted"/>
<reference evidence="1" key="1">
    <citation type="submission" date="2021-05" db="EMBL/GenBank/DDBJ databases">
        <authorList>
            <person name="Scholz U."/>
            <person name="Mascher M."/>
            <person name="Fiebig A."/>
        </authorList>
    </citation>
    <scope>NUCLEOTIDE SEQUENCE [LARGE SCALE GENOMIC DNA]</scope>
</reference>
<protein>
    <submittedName>
        <fullName evidence="1">Uncharacterized protein</fullName>
    </submittedName>
</protein>